<accession>A0A2U8GJ63</accession>
<dbReference type="PROSITE" id="PS50878">
    <property type="entry name" value="RT_POL"/>
    <property type="match status" value="1"/>
</dbReference>
<keyword evidence="3" id="KW-0378">Hydrolase</keyword>
<dbReference type="PANTHER" id="PTHR34047">
    <property type="entry name" value="NUCLEAR INTRON MATURASE 1, MITOCHONDRIAL-RELATED"/>
    <property type="match status" value="1"/>
</dbReference>
<geneLocation type="chloroplast" evidence="3"/>
<dbReference type="SUPFAM" id="SSF56672">
    <property type="entry name" value="DNA/RNA polymerases"/>
    <property type="match status" value="1"/>
</dbReference>
<evidence type="ECO:0000313" key="3">
    <source>
        <dbReference type="EMBL" id="AWI68491.1"/>
    </source>
</evidence>
<feature type="domain" description="Reverse transcriptase" evidence="2">
    <location>
        <begin position="174"/>
        <end position="500"/>
    </location>
</feature>
<dbReference type="Pfam" id="PF01348">
    <property type="entry name" value="Intron_maturas2"/>
    <property type="match status" value="1"/>
</dbReference>
<name>A0A2U8GJ63_PEDDU</name>
<dbReference type="CDD" id="cd00085">
    <property type="entry name" value="HNHc"/>
    <property type="match status" value="1"/>
</dbReference>
<dbReference type="AlphaFoldDB" id="A0A2U8GJ63"/>
<keyword evidence="3" id="KW-0255">Endonuclease</keyword>
<dbReference type="Pfam" id="PF00078">
    <property type="entry name" value="RVT_1"/>
    <property type="match status" value="1"/>
</dbReference>
<keyword evidence="3" id="KW-0540">Nuclease</keyword>
<dbReference type="GO" id="GO:0005739">
    <property type="term" value="C:mitochondrion"/>
    <property type="evidence" value="ECO:0007669"/>
    <property type="project" value="UniProtKB-ARBA"/>
</dbReference>
<dbReference type="GO" id="GO:0004519">
    <property type="term" value="F:endonuclease activity"/>
    <property type="evidence" value="ECO:0007669"/>
    <property type="project" value="UniProtKB-KW"/>
</dbReference>
<evidence type="ECO:0000259" key="2">
    <source>
        <dbReference type="PROSITE" id="PS50878"/>
    </source>
</evidence>
<keyword evidence="3" id="KW-0150">Chloroplast</keyword>
<dbReference type="InterPro" id="IPR000477">
    <property type="entry name" value="RT_dom"/>
</dbReference>
<sequence length="854" mass="99754">MKLSKKRIKFRNKKKLQSTFEFDLQQARGSDKIEYYKTQALYMRMYNEIQKQKFKVSTPKWDYVTEIIDFYKELGETGEWKSPTGKMLLGLYNKNKQAALNGGEVKNTNLMSIISRPEMLLLAYRSIKSNKGSMTKGAEMSADQWNTLTEEQKVLYLNSLTFPDKFNIQDVLLISRLLKKGLYPWGCSRRIYVPKPGVKDKMRPITIPPFLDRVVQKAIALILYSIYEPEFELLNRSFGFRPNKGVHDAIVACTSNFSSGKVTAIEGDIEAAYDTVNKKTLLEILGKKITDRKFLQLIKERLEYVYVEKTENGKTTRTKPELGIPQGGIDSPYLFNIYMHELDKYVHKEIQEYADNLNKKKEERKKRLFNTPSAESVKLQRRILSEQRKVKKNLAYNKQDSKVKELRQQLYKLIKLKRLEKHRNLGMKSRDPHNKEILIHYIRYADDWILLTNGNKEIAQKMKNMIAIFLQIKLGLKLSEKKTIITNITENPAKFLGFELRHPARGPIYRKPLKTSIPNKYRKTNLQRKGGSTIIWAAPDKQRLINRMHMKGFCTKAGFPKEKPWLSCVEDQVIVERYNATIRGLAEFYMPVIRNAATIQRWIYILRFSCLKTLAQKYRTSIGGIYKKFGIRRNLRSEQTIRVTIRLKVSEQIMEKSWTLYTYKDLKRIMFSKEKRQEQKNRQEKFWSIEKKQEIGDYPLKSGRIPTVTNDKFLDKVSWVSLRTQASLDMPCANCGAMESQQHHVKHIRKSTYALIQKGATVKKVMALRNRKQVPLCPDCHRKLVHGGKYDSTKLIKLVPTRLVDNRVVHVESFVKPGIEYNQKSLQEKGWKIVKQQKGSVKEHNPDDSDTDIT</sequence>
<proteinExistence type="predicted"/>
<protein>
    <submittedName>
        <fullName evidence="3">Putative HNH endonuclease</fullName>
    </submittedName>
</protein>
<dbReference type="InterPro" id="IPR051083">
    <property type="entry name" value="GrpII_Intron_Splice-Mob/Def"/>
</dbReference>
<dbReference type="EMBL" id="MF276981">
    <property type="protein sequence ID" value="AWI68491.1"/>
    <property type="molecule type" value="Genomic_DNA"/>
</dbReference>
<feature type="region of interest" description="Disordered" evidence="1">
    <location>
        <begin position="834"/>
        <end position="854"/>
    </location>
</feature>
<dbReference type="InterPro" id="IPR003615">
    <property type="entry name" value="HNH_nuc"/>
</dbReference>
<evidence type="ECO:0000256" key="1">
    <source>
        <dbReference type="SAM" id="MobiDB-lite"/>
    </source>
</evidence>
<organism evidence="3">
    <name type="scientific">Pediastrum duplex</name>
    <name type="common">Green alga</name>
    <dbReference type="NCBI Taxonomy" id="3105"/>
    <lineage>
        <taxon>Eukaryota</taxon>
        <taxon>Viridiplantae</taxon>
        <taxon>Chlorophyta</taxon>
        <taxon>core chlorophytes</taxon>
        <taxon>Chlorophyceae</taxon>
        <taxon>CS clade</taxon>
        <taxon>Sphaeropleales</taxon>
        <taxon>Hydrodictyaceae</taxon>
        <taxon>Pediastrum</taxon>
    </lineage>
</organism>
<dbReference type="GO" id="GO:0006397">
    <property type="term" value="P:mRNA processing"/>
    <property type="evidence" value="ECO:0007669"/>
    <property type="project" value="InterPro"/>
</dbReference>
<dbReference type="InterPro" id="IPR043502">
    <property type="entry name" value="DNA/RNA_pol_sf"/>
</dbReference>
<dbReference type="CDD" id="cd01651">
    <property type="entry name" value="RT_G2_intron"/>
    <property type="match status" value="1"/>
</dbReference>
<dbReference type="PANTHER" id="PTHR34047:SF8">
    <property type="entry name" value="PROTEIN YKFC"/>
    <property type="match status" value="1"/>
</dbReference>
<reference evidence="3" key="1">
    <citation type="journal article" date="2018" name="Am. J. Bot.">
        <title>Organellar phylogenomics inform systematics in the green algal family Hydrodictyaceae (Chlorophyceae) and provide clues to the complex evolutionary history of plastid genomes in the green algal tree of life.</title>
        <authorList>
            <person name="McManus H.A."/>
            <person name="Fucikova K."/>
            <person name="Lewis P.O."/>
            <person name="Lewis L.A."/>
            <person name="Karol K.G."/>
        </authorList>
    </citation>
    <scope>NUCLEOTIDE SEQUENCE</scope>
</reference>
<keyword evidence="3" id="KW-0934">Plastid</keyword>
<dbReference type="InterPro" id="IPR024937">
    <property type="entry name" value="Domain_X"/>
</dbReference>